<organism evidence="2 3">
    <name type="scientific">Alishewanella agri BL06</name>
    <dbReference type="NCBI Taxonomy" id="1195246"/>
    <lineage>
        <taxon>Bacteria</taxon>
        <taxon>Pseudomonadati</taxon>
        <taxon>Pseudomonadota</taxon>
        <taxon>Gammaproteobacteria</taxon>
        <taxon>Alteromonadales</taxon>
        <taxon>Alteromonadaceae</taxon>
        <taxon>Alishewanella</taxon>
    </lineage>
</organism>
<proteinExistence type="predicted"/>
<dbReference type="RefSeq" id="WP_008984999.1">
    <property type="nucleotide sequence ID" value="NZ_AKKU01000018.1"/>
</dbReference>
<feature type="transmembrane region" description="Helical" evidence="1">
    <location>
        <begin position="359"/>
        <end position="378"/>
    </location>
</feature>
<feature type="transmembrane region" description="Helical" evidence="1">
    <location>
        <begin position="334"/>
        <end position="352"/>
    </location>
</feature>
<dbReference type="PATRIC" id="fig|1195246.3.peg.2149"/>
<gene>
    <name evidence="2" type="ORF">AGRI_10833</name>
</gene>
<feature type="transmembrane region" description="Helical" evidence="1">
    <location>
        <begin position="114"/>
        <end position="135"/>
    </location>
</feature>
<reference evidence="2 3" key="1">
    <citation type="journal article" date="2012" name="J. Bacteriol.">
        <title>Genome Sequence of Pectin-Degrading Alishewanella agri, Isolated from Landfill Soil.</title>
        <authorList>
            <person name="Kim J."/>
            <person name="Jung J."/>
            <person name="Sung J.S."/>
            <person name="Chun J."/>
            <person name="Park W."/>
        </authorList>
    </citation>
    <scope>NUCLEOTIDE SEQUENCE [LARGE SCALE GENOMIC DNA]</scope>
    <source>
        <strain evidence="2 3">BL06</strain>
    </source>
</reference>
<feature type="transmembrane region" description="Helical" evidence="1">
    <location>
        <begin position="308"/>
        <end position="328"/>
    </location>
</feature>
<feature type="transmembrane region" description="Helical" evidence="1">
    <location>
        <begin position="168"/>
        <end position="189"/>
    </location>
</feature>
<evidence type="ECO:0000256" key="1">
    <source>
        <dbReference type="SAM" id="Phobius"/>
    </source>
</evidence>
<keyword evidence="1" id="KW-0472">Membrane</keyword>
<sequence>MSNKAVLPIAVSNCARLLTITPLGSFVWGLIGFFWVLGFLAPLGFVVANLILLPYYYGSLLPKALYFMRSSYGRLLLSQTERLLSLLLLALLIILLPIPGLYQVADDQLSAVPLWQLILMLAGIHALLHTMALLVNKQKADAVLGILVFTTYLTPNWYFLLLFDRPQWLGIALALVTLSVAIVLSKTLLATGKLPKPEISLNWWQRVIQPSLALSLHLQQNGQWFYRLFIYSCYCFALPVVESIVYRFTAGQWQWLPTDSWSIFNNMLLFSPLMCWLLQVRQQQSNLSKAWLFYPFSRQQLFYYLERYYLQQLLLLLLPLSLLLLSRGLAQAELLVALMLSLGLLLSSTYLLLGANYKLGFGCSYGLILALSIDIWPVSTQTITQSWLLTGLLLLTLLLRSWANKNWQQLDFTQAAKAVRQQDV</sequence>
<dbReference type="EMBL" id="AKKU01000018">
    <property type="protein sequence ID" value="EIW88434.1"/>
    <property type="molecule type" value="Genomic_DNA"/>
</dbReference>
<comment type="caution">
    <text evidence="2">The sequence shown here is derived from an EMBL/GenBank/DDBJ whole genome shotgun (WGS) entry which is preliminary data.</text>
</comment>
<dbReference type="AlphaFoldDB" id="I9P119"/>
<feature type="transmembrane region" description="Helical" evidence="1">
    <location>
        <begin position="83"/>
        <end position="102"/>
    </location>
</feature>
<dbReference type="Proteomes" id="UP000035062">
    <property type="component" value="Unassembled WGS sequence"/>
</dbReference>
<keyword evidence="1" id="KW-0812">Transmembrane</keyword>
<accession>I9P119</accession>
<keyword evidence="1" id="KW-1133">Transmembrane helix</keyword>
<name>I9P119_9ALTE</name>
<protein>
    <submittedName>
        <fullName evidence="2">Uncharacterized protein</fullName>
    </submittedName>
</protein>
<feature type="transmembrane region" description="Helical" evidence="1">
    <location>
        <begin position="261"/>
        <end position="280"/>
    </location>
</feature>
<feature type="transmembrane region" description="Helical" evidence="1">
    <location>
        <begin position="384"/>
        <end position="403"/>
    </location>
</feature>
<feature type="transmembrane region" description="Helical" evidence="1">
    <location>
        <begin position="26"/>
        <end position="53"/>
    </location>
</feature>
<keyword evidence="3" id="KW-1185">Reference proteome</keyword>
<dbReference type="STRING" id="1195246.AGRI_10833"/>
<evidence type="ECO:0000313" key="3">
    <source>
        <dbReference type="Proteomes" id="UP000035062"/>
    </source>
</evidence>
<feature type="transmembrane region" description="Helical" evidence="1">
    <location>
        <begin position="224"/>
        <end position="241"/>
    </location>
</feature>
<feature type="transmembrane region" description="Helical" evidence="1">
    <location>
        <begin position="142"/>
        <end position="162"/>
    </location>
</feature>
<evidence type="ECO:0000313" key="2">
    <source>
        <dbReference type="EMBL" id="EIW88434.1"/>
    </source>
</evidence>